<dbReference type="AlphaFoldDB" id="A0A2G9C6B2"/>
<dbReference type="RefSeq" id="WP_099862891.1">
    <property type="nucleotide sequence ID" value="NZ_PEOG01000050.1"/>
</dbReference>
<proteinExistence type="predicted"/>
<organism evidence="1 2">
    <name type="scientific">Roseateles chitinivorans</name>
    <dbReference type="NCBI Taxonomy" id="2917965"/>
    <lineage>
        <taxon>Bacteria</taxon>
        <taxon>Pseudomonadati</taxon>
        <taxon>Pseudomonadota</taxon>
        <taxon>Betaproteobacteria</taxon>
        <taxon>Burkholderiales</taxon>
        <taxon>Sphaerotilaceae</taxon>
        <taxon>Roseateles</taxon>
    </lineage>
</organism>
<protein>
    <submittedName>
        <fullName evidence="1">Uncharacterized protein</fullName>
    </submittedName>
</protein>
<evidence type="ECO:0000313" key="2">
    <source>
        <dbReference type="Proteomes" id="UP000231501"/>
    </source>
</evidence>
<evidence type="ECO:0000313" key="1">
    <source>
        <dbReference type="EMBL" id="PIM51927.1"/>
    </source>
</evidence>
<dbReference type="Proteomes" id="UP000231501">
    <property type="component" value="Unassembled WGS sequence"/>
</dbReference>
<dbReference type="EMBL" id="PEOG01000050">
    <property type="protein sequence ID" value="PIM51927.1"/>
    <property type="molecule type" value="Genomic_DNA"/>
</dbReference>
<gene>
    <name evidence="1" type="ORF">CS062_17535</name>
</gene>
<reference evidence="1 2" key="1">
    <citation type="submission" date="2017-11" db="EMBL/GenBank/DDBJ databases">
        <title>Draft genome sequence of Mitsuaria sp. HWN-4.</title>
        <authorList>
            <person name="Gundlapally S.R."/>
        </authorList>
    </citation>
    <scope>NUCLEOTIDE SEQUENCE [LARGE SCALE GENOMIC DNA]</scope>
    <source>
        <strain evidence="1 2">HWN-4</strain>
    </source>
</reference>
<name>A0A2G9C6B2_9BURK</name>
<sequence>MAPKPAWSEAKLRVVFGEVPDGGDELVVESTGRRYQVLRVAGKTLHCIVLPPDAPVDPEAKVWSWRWAGHKKRGAA</sequence>
<accession>A0A2G9C6B2</accession>
<comment type="caution">
    <text evidence="1">The sequence shown here is derived from an EMBL/GenBank/DDBJ whole genome shotgun (WGS) entry which is preliminary data.</text>
</comment>
<keyword evidence="2" id="KW-1185">Reference proteome</keyword>
<dbReference type="OrthoDB" id="9111646at2"/>